<comment type="subcellular location">
    <subcellularLocation>
        <location evidence="2">Cytoplasm</location>
    </subcellularLocation>
</comment>
<dbReference type="PIRSF" id="PIRSF003107">
    <property type="entry name" value="PhoU"/>
    <property type="match status" value="1"/>
</dbReference>
<evidence type="ECO:0000259" key="3">
    <source>
        <dbReference type="Pfam" id="PF01895"/>
    </source>
</evidence>
<dbReference type="InterPro" id="IPR028366">
    <property type="entry name" value="PhoU"/>
</dbReference>
<evidence type="ECO:0000256" key="1">
    <source>
        <dbReference type="ARBA" id="ARBA00008107"/>
    </source>
</evidence>
<evidence type="ECO:0000256" key="2">
    <source>
        <dbReference type="PIRNR" id="PIRNR003107"/>
    </source>
</evidence>
<organism evidence="4 5">
    <name type="scientific">Pseudahrensia aquimaris</name>
    <dbReference type="NCBI Taxonomy" id="744461"/>
    <lineage>
        <taxon>Bacteria</taxon>
        <taxon>Pseudomonadati</taxon>
        <taxon>Pseudomonadota</taxon>
        <taxon>Alphaproteobacteria</taxon>
        <taxon>Hyphomicrobiales</taxon>
        <taxon>Ahrensiaceae</taxon>
        <taxon>Pseudahrensia</taxon>
    </lineage>
</organism>
<accession>A0ABW3FCA8</accession>
<evidence type="ECO:0000313" key="5">
    <source>
        <dbReference type="Proteomes" id="UP001597101"/>
    </source>
</evidence>
<dbReference type="RefSeq" id="WP_377211930.1">
    <property type="nucleotide sequence ID" value="NZ_JBHTJV010000003.1"/>
</dbReference>
<comment type="caution">
    <text evidence="4">The sequence shown here is derived from an EMBL/GenBank/DDBJ whole genome shotgun (WGS) entry which is preliminary data.</text>
</comment>
<keyword evidence="5" id="KW-1185">Reference proteome</keyword>
<proteinExistence type="inferred from homology"/>
<dbReference type="InterPro" id="IPR026022">
    <property type="entry name" value="PhoU_dom"/>
</dbReference>
<keyword evidence="2" id="KW-0813">Transport</keyword>
<feature type="domain" description="PhoU" evidence="3">
    <location>
        <begin position="126"/>
        <end position="211"/>
    </location>
</feature>
<keyword evidence="2" id="KW-0592">Phosphate transport</keyword>
<dbReference type="NCBIfam" id="TIGR02135">
    <property type="entry name" value="phoU_full"/>
    <property type="match status" value="1"/>
</dbReference>
<dbReference type="Gene3D" id="1.20.58.220">
    <property type="entry name" value="Phosphate transport system protein phou homolog 2, domain 2"/>
    <property type="match status" value="2"/>
</dbReference>
<feature type="domain" description="PhoU" evidence="3">
    <location>
        <begin position="25"/>
        <end position="110"/>
    </location>
</feature>
<comment type="similarity">
    <text evidence="1 2">Belongs to the PhoU family.</text>
</comment>
<dbReference type="EMBL" id="JBHTJV010000003">
    <property type="protein sequence ID" value="MFD0916097.1"/>
    <property type="molecule type" value="Genomic_DNA"/>
</dbReference>
<dbReference type="SUPFAM" id="SSF109755">
    <property type="entry name" value="PhoU-like"/>
    <property type="match status" value="1"/>
</dbReference>
<protein>
    <recommendedName>
        <fullName evidence="2">Phosphate-specific transport system accessory protein PhoU</fullName>
    </recommendedName>
</protein>
<dbReference type="PANTHER" id="PTHR42930">
    <property type="entry name" value="PHOSPHATE-SPECIFIC TRANSPORT SYSTEM ACCESSORY PROTEIN PHOU"/>
    <property type="match status" value="1"/>
</dbReference>
<sequence length="238" mass="26705">MHNEAHISTAFDKDLRQIEDLVVMMGGLVEKQIEDAVEVMTTRDLELADALKASDKEVDRIEQEIGELAVRLIALRQPKAQDLRAVLAAIKVAADLERIGDYTKNIAKRTHVLAQTDPIGSSAKTIARMCNLVRQMVKDVLDAYIARNIDLADEVRARDDDVDQMNNQLFRALLTYMMENASNITPCMHLLFISKNVERMGDHTTSIAEQVHFFISGELPDDERPKADLTSTAFVTPK</sequence>
<gene>
    <name evidence="4" type="primary">phoU</name>
    <name evidence="4" type="ORF">ACFQ14_06730</name>
</gene>
<comment type="subunit">
    <text evidence="2">Homodimer.</text>
</comment>
<dbReference type="PANTHER" id="PTHR42930:SF3">
    <property type="entry name" value="PHOSPHATE-SPECIFIC TRANSPORT SYSTEM ACCESSORY PROTEIN PHOU"/>
    <property type="match status" value="1"/>
</dbReference>
<evidence type="ECO:0000313" key="4">
    <source>
        <dbReference type="EMBL" id="MFD0916097.1"/>
    </source>
</evidence>
<dbReference type="Proteomes" id="UP001597101">
    <property type="component" value="Unassembled WGS sequence"/>
</dbReference>
<keyword evidence="2" id="KW-0963">Cytoplasm</keyword>
<name>A0ABW3FCA8_9HYPH</name>
<comment type="function">
    <text evidence="2">Plays a role in the regulation of phosphate uptake.</text>
</comment>
<dbReference type="InterPro" id="IPR038078">
    <property type="entry name" value="PhoU-like_sf"/>
</dbReference>
<reference evidence="5" key="1">
    <citation type="journal article" date="2019" name="Int. J. Syst. Evol. Microbiol.">
        <title>The Global Catalogue of Microorganisms (GCM) 10K type strain sequencing project: providing services to taxonomists for standard genome sequencing and annotation.</title>
        <authorList>
            <consortium name="The Broad Institute Genomics Platform"/>
            <consortium name="The Broad Institute Genome Sequencing Center for Infectious Disease"/>
            <person name="Wu L."/>
            <person name="Ma J."/>
        </authorList>
    </citation>
    <scope>NUCLEOTIDE SEQUENCE [LARGE SCALE GENOMIC DNA]</scope>
    <source>
        <strain evidence="5">CCUG 60023</strain>
    </source>
</reference>
<dbReference type="Pfam" id="PF01895">
    <property type="entry name" value="PhoU"/>
    <property type="match status" value="2"/>
</dbReference>